<dbReference type="GeneTree" id="ENSGT00940000162064"/>
<dbReference type="CDD" id="cd11026">
    <property type="entry name" value="CYP2"/>
    <property type="match status" value="1"/>
</dbReference>
<feature type="binding site" description="axial binding residue" evidence="13">
    <location>
        <position position="437"/>
    </location>
    <ligand>
        <name>heme</name>
        <dbReference type="ChEBI" id="CHEBI:30413"/>
    </ligand>
    <ligandPart>
        <name>Fe</name>
        <dbReference type="ChEBI" id="CHEBI:18248"/>
    </ligandPart>
</feature>
<dbReference type="GO" id="GO:0016712">
    <property type="term" value="F:oxidoreductase activity, acting on paired donors, with incorporation or reduction of molecular oxygen, reduced flavin or flavoprotein as one donor, and incorporation of one atom of oxygen"/>
    <property type="evidence" value="ECO:0007669"/>
    <property type="project" value="InterPro"/>
</dbReference>
<keyword evidence="5 13" id="KW-0349">Heme</keyword>
<dbReference type="InterPro" id="IPR001128">
    <property type="entry name" value="Cyt_P450"/>
</dbReference>
<dbReference type="Pfam" id="PF00067">
    <property type="entry name" value="p450"/>
    <property type="match status" value="1"/>
</dbReference>
<dbReference type="Gene3D" id="1.10.630.10">
    <property type="entry name" value="Cytochrome P450"/>
    <property type="match status" value="1"/>
</dbReference>
<keyword evidence="7" id="KW-0256">Endoplasmic reticulum</keyword>
<evidence type="ECO:0000256" key="5">
    <source>
        <dbReference type="ARBA" id="ARBA00022617"/>
    </source>
</evidence>
<sequence length="492" mass="56056">MEISATLVLAGLVLVLVLLFSWGWRHKDVNLPPGPKPLPLLGNLMQLDRNAPFKSILKLSKSHGPVMTVYVGPQRCVVLVGYETVKEALVDQAEDFTGRAPLPIFQKITKGYGLVISNGHRWRQLRRFTLSTLRDFGMGRKRMEEWIQEESKHLVDSLASTNSAPCNPTFVLSQAVSNVICSLVFGQRFEYKDDAFHRLLSITNQTLQFISSPWGQFCNTFPWFMDHLPGRHNKILADIDELLASANEKIHKHQETLTPDCPRDFIDCFLTRLNQEKDNPSSEFQYNNMVYTVLNLFLAGTETTSTTLRYALMLLIKHPDIQEQAQLEIDTVIGRDRCPMMDDRKSLPFTDAVIHEVQRFLDIVPFSVPHYATWDISFRGYTIPKGTIIIPFLHSVLRDDSQWASPWDFKPGHFLDHNGNFKKNPAFMVFSAGKRACVGESLARMELFLFLVSLLQNFTFSCPGGPDSLDPTPEYSSFGRLPRQYQLIATPR</sequence>
<dbReference type="PRINTS" id="PR00463">
    <property type="entry name" value="EP450I"/>
</dbReference>
<keyword evidence="12" id="KW-0472">Membrane</keyword>
<comment type="similarity">
    <text evidence="4 14">Belongs to the cytochrome P450 family.</text>
</comment>
<organism evidence="15 16">
    <name type="scientific">Paramormyrops kingsleyae</name>
    <dbReference type="NCBI Taxonomy" id="1676925"/>
    <lineage>
        <taxon>Eukaryota</taxon>
        <taxon>Metazoa</taxon>
        <taxon>Chordata</taxon>
        <taxon>Craniata</taxon>
        <taxon>Vertebrata</taxon>
        <taxon>Euteleostomi</taxon>
        <taxon>Actinopterygii</taxon>
        <taxon>Neopterygii</taxon>
        <taxon>Teleostei</taxon>
        <taxon>Osteoglossocephala</taxon>
        <taxon>Osteoglossomorpha</taxon>
        <taxon>Osteoglossiformes</taxon>
        <taxon>Mormyridae</taxon>
        <taxon>Paramormyrops</taxon>
    </lineage>
</organism>
<evidence type="ECO:0000256" key="1">
    <source>
        <dbReference type="ARBA" id="ARBA00001971"/>
    </source>
</evidence>
<evidence type="ECO:0000256" key="3">
    <source>
        <dbReference type="ARBA" id="ARBA00004586"/>
    </source>
</evidence>
<dbReference type="GO" id="GO:0006805">
    <property type="term" value="P:xenobiotic metabolic process"/>
    <property type="evidence" value="ECO:0007669"/>
    <property type="project" value="TreeGrafter"/>
</dbReference>
<dbReference type="PROSITE" id="PS00086">
    <property type="entry name" value="CYTOCHROME_P450"/>
    <property type="match status" value="1"/>
</dbReference>
<dbReference type="GO" id="GO:0005789">
    <property type="term" value="C:endoplasmic reticulum membrane"/>
    <property type="evidence" value="ECO:0007669"/>
    <property type="project" value="UniProtKB-SubCell"/>
</dbReference>
<dbReference type="PANTHER" id="PTHR24300:SF153">
    <property type="entry name" value="CYTOCHROME P450 2G1-LIKE-RELATED"/>
    <property type="match status" value="1"/>
</dbReference>
<dbReference type="InterPro" id="IPR008067">
    <property type="entry name" value="Cyt_P450_E_grp-I_CYP2A-like"/>
</dbReference>
<reference evidence="15" key="1">
    <citation type="submission" date="2025-08" db="UniProtKB">
        <authorList>
            <consortium name="Ensembl"/>
        </authorList>
    </citation>
    <scope>IDENTIFICATION</scope>
</reference>
<dbReference type="GO" id="GO:0020037">
    <property type="term" value="F:heme binding"/>
    <property type="evidence" value="ECO:0007669"/>
    <property type="project" value="InterPro"/>
</dbReference>
<evidence type="ECO:0000256" key="14">
    <source>
        <dbReference type="RuleBase" id="RU000461"/>
    </source>
</evidence>
<evidence type="ECO:0000313" key="16">
    <source>
        <dbReference type="Proteomes" id="UP000261540"/>
    </source>
</evidence>
<evidence type="ECO:0000256" key="9">
    <source>
        <dbReference type="ARBA" id="ARBA00023002"/>
    </source>
</evidence>
<dbReference type="InterPro" id="IPR017972">
    <property type="entry name" value="Cyt_P450_CS"/>
</dbReference>
<evidence type="ECO:0000256" key="10">
    <source>
        <dbReference type="ARBA" id="ARBA00023004"/>
    </source>
</evidence>
<reference evidence="15" key="2">
    <citation type="submission" date="2025-09" db="UniProtKB">
        <authorList>
            <consortium name="Ensembl"/>
        </authorList>
    </citation>
    <scope>IDENTIFICATION</scope>
</reference>
<evidence type="ECO:0000256" key="12">
    <source>
        <dbReference type="ARBA" id="ARBA00023136"/>
    </source>
</evidence>
<keyword evidence="16" id="KW-1185">Reference proteome</keyword>
<dbReference type="InterPro" id="IPR036396">
    <property type="entry name" value="Cyt_P450_sf"/>
</dbReference>
<dbReference type="Ensembl" id="ENSPKIT00000013265.1">
    <property type="protein sequence ID" value="ENSPKIP00000032401.1"/>
    <property type="gene ID" value="ENSPKIG00000012517.1"/>
</dbReference>
<keyword evidence="9 14" id="KW-0560">Oxidoreductase</keyword>
<dbReference type="GO" id="GO:0046222">
    <property type="term" value="P:aflatoxin metabolic process"/>
    <property type="evidence" value="ECO:0007669"/>
    <property type="project" value="UniProtKB-ARBA"/>
</dbReference>
<evidence type="ECO:0000256" key="8">
    <source>
        <dbReference type="ARBA" id="ARBA00022848"/>
    </source>
</evidence>
<protein>
    <submittedName>
        <fullName evidence="15">Cytochrome P450, family 2, subfamily Y, polypeptide 3</fullName>
    </submittedName>
</protein>
<keyword evidence="10 13" id="KW-0408">Iron</keyword>
<dbReference type="GO" id="GO:0005506">
    <property type="term" value="F:iron ion binding"/>
    <property type="evidence" value="ECO:0007669"/>
    <property type="project" value="InterPro"/>
</dbReference>
<evidence type="ECO:0000256" key="2">
    <source>
        <dbReference type="ARBA" id="ARBA00004524"/>
    </source>
</evidence>
<evidence type="ECO:0000256" key="11">
    <source>
        <dbReference type="ARBA" id="ARBA00023033"/>
    </source>
</evidence>
<comment type="subcellular location">
    <subcellularLocation>
        <location evidence="3">Endoplasmic reticulum membrane</location>
    </subcellularLocation>
    <subcellularLocation>
        <location evidence="2">Microsome membrane</location>
    </subcellularLocation>
</comment>
<dbReference type="GO" id="GO:0006082">
    <property type="term" value="P:organic acid metabolic process"/>
    <property type="evidence" value="ECO:0007669"/>
    <property type="project" value="TreeGrafter"/>
</dbReference>
<proteinExistence type="inferred from homology"/>
<keyword evidence="8" id="KW-0492">Microsome</keyword>
<dbReference type="GeneID" id="111841474"/>
<dbReference type="RefSeq" id="XP_023662991.1">
    <property type="nucleotide sequence ID" value="XM_023807223.2"/>
</dbReference>
<dbReference type="PRINTS" id="PR01684">
    <property type="entry name" value="EP450ICYP2A"/>
</dbReference>
<dbReference type="PRINTS" id="PR00385">
    <property type="entry name" value="P450"/>
</dbReference>
<dbReference type="FunFam" id="1.10.630.10:FF:000010">
    <property type="entry name" value="cytochrome P450 2W1 isoform X2"/>
    <property type="match status" value="1"/>
</dbReference>
<dbReference type="SUPFAM" id="SSF48264">
    <property type="entry name" value="Cytochrome P450"/>
    <property type="match status" value="1"/>
</dbReference>
<accession>A0A3B3SQQ0</accession>
<dbReference type="InterPro" id="IPR050182">
    <property type="entry name" value="Cytochrome_P450_fam2"/>
</dbReference>
<comment type="cofactor">
    <cofactor evidence="1 13">
        <name>heme</name>
        <dbReference type="ChEBI" id="CHEBI:30413"/>
    </cofactor>
</comment>
<evidence type="ECO:0000256" key="6">
    <source>
        <dbReference type="ARBA" id="ARBA00022723"/>
    </source>
</evidence>
<dbReference type="STRING" id="1676925.ENSPKIP00000032401"/>
<dbReference type="Proteomes" id="UP000261540">
    <property type="component" value="Unplaced"/>
</dbReference>
<dbReference type="AlphaFoldDB" id="A0A3B3SQQ0"/>
<evidence type="ECO:0000256" key="4">
    <source>
        <dbReference type="ARBA" id="ARBA00010617"/>
    </source>
</evidence>
<dbReference type="PANTHER" id="PTHR24300">
    <property type="entry name" value="CYTOCHROME P450 508A4-RELATED"/>
    <property type="match status" value="1"/>
</dbReference>
<evidence type="ECO:0000313" key="15">
    <source>
        <dbReference type="Ensembl" id="ENSPKIP00000032401.1"/>
    </source>
</evidence>
<name>A0A3B3SQQ0_9TELE</name>
<evidence type="ECO:0000256" key="13">
    <source>
        <dbReference type="PIRSR" id="PIRSR602401-1"/>
    </source>
</evidence>
<evidence type="ECO:0000256" key="7">
    <source>
        <dbReference type="ARBA" id="ARBA00022824"/>
    </source>
</evidence>
<dbReference type="InterPro" id="IPR002401">
    <property type="entry name" value="Cyt_P450_E_grp-I"/>
</dbReference>
<keyword evidence="11 14" id="KW-0503">Monooxygenase</keyword>
<keyword evidence="6 13" id="KW-0479">Metal-binding</keyword>